<evidence type="ECO:0000313" key="20">
    <source>
        <dbReference type="Proteomes" id="UP000009223"/>
    </source>
</evidence>
<evidence type="ECO:0000259" key="18">
    <source>
        <dbReference type="PROSITE" id="PS50142"/>
    </source>
</evidence>
<dbReference type="PROSITE" id="PS50142">
    <property type="entry name" value="RNASE_3_2"/>
    <property type="match status" value="1"/>
</dbReference>
<dbReference type="GO" id="GO:0046872">
    <property type="term" value="F:metal ion binding"/>
    <property type="evidence" value="ECO:0007669"/>
    <property type="project" value="UniProtKB-KW"/>
</dbReference>
<keyword evidence="20" id="KW-1185">Reference proteome</keyword>
<comment type="function">
    <text evidence="15">Digests double-stranded RNA. Involved in the processing of primary rRNA transcript to yield the immediate precursors to the large and small rRNAs (23S and 16S). Processes some mRNAs, and tRNAs when they are encoded in the rRNA operon. Processes pre-crRNA and tracrRNA of type II CRISPR loci if present in the organism.</text>
</comment>
<dbReference type="FunFam" id="1.10.1520.10:FF:000001">
    <property type="entry name" value="Ribonuclease 3"/>
    <property type="match status" value="1"/>
</dbReference>
<accession>F5YR47</accession>
<dbReference type="KEGG" id="tpi:TREPR_2689"/>
<feature type="binding site" evidence="15">
    <location>
        <position position="90"/>
    </location>
    <ligand>
        <name>Mg(2+)</name>
        <dbReference type="ChEBI" id="CHEBI:18420"/>
    </ligand>
</feature>
<dbReference type="PANTHER" id="PTHR11207:SF0">
    <property type="entry name" value="RIBONUCLEASE 3"/>
    <property type="match status" value="1"/>
</dbReference>
<dbReference type="GO" id="GO:0019843">
    <property type="term" value="F:rRNA binding"/>
    <property type="evidence" value="ECO:0007669"/>
    <property type="project" value="UniProtKB-KW"/>
</dbReference>
<dbReference type="CDD" id="cd00593">
    <property type="entry name" value="RIBOc"/>
    <property type="match status" value="1"/>
</dbReference>
<evidence type="ECO:0000256" key="9">
    <source>
        <dbReference type="ARBA" id="ARBA00022722"/>
    </source>
</evidence>
<dbReference type="FunFam" id="3.30.160.20:FF:000003">
    <property type="entry name" value="Ribonuclease 3"/>
    <property type="match status" value="1"/>
</dbReference>
<comment type="cofactor">
    <cofactor evidence="15">
        <name>Mg(2+)</name>
        <dbReference type="ChEBI" id="CHEBI:18420"/>
    </cofactor>
</comment>
<dbReference type="Proteomes" id="UP000009223">
    <property type="component" value="Chromosome"/>
</dbReference>
<dbReference type="GO" id="GO:0005737">
    <property type="term" value="C:cytoplasm"/>
    <property type="evidence" value="ECO:0007669"/>
    <property type="project" value="UniProtKB-SubCell"/>
</dbReference>
<evidence type="ECO:0000259" key="17">
    <source>
        <dbReference type="PROSITE" id="PS50137"/>
    </source>
</evidence>
<dbReference type="GO" id="GO:0008033">
    <property type="term" value="P:tRNA processing"/>
    <property type="evidence" value="ECO:0007669"/>
    <property type="project" value="UniProtKB-KW"/>
</dbReference>
<keyword evidence="10 15" id="KW-0479">Metal-binding</keyword>
<evidence type="ECO:0000256" key="13">
    <source>
        <dbReference type="ARBA" id="ARBA00022842"/>
    </source>
</evidence>
<keyword evidence="11 15" id="KW-0255">Endonuclease</keyword>
<dbReference type="SMART" id="SM00535">
    <property type="entry name" value="RIBOc"/>
    <property type="match status" value="1"/>
</dbReference>
<feature type="active site" evidence="15">
    <location>
        <position position="94"/>
    </location>
</feature>
<feature type="binding site" evidence="15">
    <location>
        <position position="166"/>
    </location>
    <ligand>
        <name>Mg(2+)</name>
        <dbReference type="ChEBI" id="CHEBI:18420"/>
    </ligand>
</feature>
<evidence type="ECO:0000256" key="14">
    <source>
        <dbReference type="ARBA" id="ARBA00022884"/>
    </source>
</evidence>
<dbReference type="Gene3D" id="1.10.1520.10">
    <property type="entry name" value="Ribonuclease III domain"/>
    <property type="match status" value="1"/>
</dbReference>
<evidence type="ECO:0000256" key="3">
    <source>
        <dbReference type="ARBA" id="ARBA00010183"/>
    </source>
</evidence>
<dbReference type="EC" id="3.1.26.3" evidence="15"/>
<dbReference type="GO" id="GO:0042802">
    <property type="term" value="F:identical protein binding"/>
    <property type="evidence" value="ECO:0007669"/>
    <property type="project" value="UniProtKB-ARBA"/>
</dbReference>
<proteinExistence type="inferred from homology"/>
<keyword evidence="15" id="KW-0699">rRNA-binding</keyword>
<feature type="active site" evidence="15">
    <location>
        <position position="166"/>
    </location>
</feature>
<dbReference type="InterPro" id="IPR011907">
    <property type="entry name" value="RNase_III"/>
</dbReference>
<protein>
    <recommendedName>
        <fullName evidence="15">Ribonuclease 3</fullName>
        <ecNumber evidence="15">3.1.26.3</ecNumber>
    </recommendedName>
    <alternativeName>
        <fullName evidence="15">Ribonuclease III</fullName>
        <shortName evidence="15">RNase III</shortName>
    </alternativeName>
</protein>
<evidence type="ECO:0000256" key="6">
    <source>
        <dbReference type="ARBA" id="ARBA00022552"/>
    </source>
</evidence>
<evidence type="ECO:0000256" key="2">
    <source>
        <dbReference type="ARBA" id="ARBA00004496"/>
    </source>
</evidence>
<dbReference type="SMART" id="SM00358">
    <property type="entry name" value="DSRM"/>
    <property type="match status" value="1"/>
</dbReference>
<evidence type="ECO:0000256" key="16">
    <source>
        <dbReference type="SAM" id="MobiDB-lite"/>
    </source>
</evidence>
<evidence type="ECO:0000256" key="4">
    <source>
        <dbReference type="ARBA" id="ARBA00011738"/>
    </source>
</evidence>
<comment type="similarity">
    <text evidence="3">Belongs to the ribonuclease III family.</text>
</comment>
<dbReference type="Pfam" id="PF00035">
    <property type="entry name" value="dsrm"/>
    <property type="match status" value="1"/>
</dbReference>
<dbReference type="HAMAP" id="MF_00104">
    <property type="entry name" value="RNase_III"/>
    <property type="match status" value="1"/>
</dbReference>
<evidence type="ECO:0000256" key="15">
    <source>
        <dbReference type="HAMAP-Rule" id="MF_00104"/>
    </source>
</evidence>
<dbReference type="CDD" id="cd10845">
    <property type="entry name" value="DSRM_RNAse_III_family"/>
    <property type="match status" value="1"/>
</dbReference>
<evidence type="ECO:0000256" key="7">
    <source>
        <dbReference type="ARBA" id="ARBA00022664"/>
    </source>
</evidence>
<reference evidence="20" key="1">
    <citation type="submission" date="2009-12" db="EMBL/GenBank/DDBJ databases">
        <title>Complete sequence of Treponema primitia strain ZAS-2.</title>
        <authorList>
            <person name="Tetu S.G."/>
            <person name="Matson E."/>
            <person name="Ren Q."/>
            <person name="Seshadri R."/>
            <person name="Elbourne L."/>
            <person name="Hassan K.A."/>
            <person name="Durkin A."/>
            <person name="Radune D."/>
            <person name="Mohamoud Y."/>
            <person name="Shay R."/>
            <person name="Jin S."/>
            <person name="Zhang X."/>
            <person name="Lucey K."/>
            <person name="Ballor N.R."/>
            <person name="Ottesen E."/>
            <person name="Rosenthal R."/>
            <person name="Allen A."/>
            <person name="Leadbetter J.R."/>
            <person name="Paulsen I.T."/>
        </authorList>
    </citation>
    <scope>NUCLEOTIDE SEQUENCE [LARGE SCALE GENOMIC DNA]</scope>
    <source>
        <strain evidence="20">ATCC BAA-887 / DSM 12427 / ZAS-2</strain>
    </source>
</reference>
<dbReference type="InterPro" id="IPR014720">
    <property type="entry name" value="dsRBD_dom"/>
</dbReference>
<dbReference type="GO" id="GO:0010468">
    <property type="term" value="P:regulation of gene expression"/>
    <property type="evidence" value="ECO:0007669"/>
    <property type="project" value="TreeGrafter"/>
</dbReference>
<comment type="catalytic activity">
    <reaction evidence="1 15">
        <text>Endonucleolytic cleavage to 5'-phosphomonoester.</text>
        <dbReference type="EC" id="3.1.26.3"/>
    </reaction>
</comment>
<feature type="compositionally biased region" description="Low complexity" evidence="16">
    <location>
        <begin position="1"/>
        <end position="14"/>
    </location>
</feature>
<evidence type="ECO:0000256" key="11">
    <source>
        <dbReference type="ARBA" id="ARBA00022759"/>
    </source>
</evidence>
<evidence type="ECO:0000256" key="5">
    <source>
        <dbReference type="ARBA" id="ARBA00022490"/>
    </source>
</evidence>
<reference evidence="19 20" key="2">
    <citation type="journal article" date="2011" name="ISME J.">
        <title>RNA-seq reveals cooperative metabolic interactions between two termite-gut spirochete species in co-culture.</title>
        <authorList>
            <person name="Rosenthal A.Z."/>
            <person name="Matson E.G."/>
            <person name="Eldar A."/>
            <person name="Leadbetter J.R."/>
        </authorList>
    </citation>
    <scope>NUCLEOTIDE SEQUENCE [LARGE SCALE GENOMIC DNA]</scope>
    <source>
        <strain evidence="20">ATCC BAA-887 / DSM 12427 / ZAS-2</strain>
    </source>
</reference>
<dbReference type="HOGENOM" id="CLU_000907_1_3_12"/>
<dbReference type="PROSITE" id="PS00517">
    <property type="entry name" value="RNASE_3_1"/>
    <property type="match status" value="1"/>
</dbReference>
<dbReference type="SUPFAM" id="SSF69065">
    <property type="entry name" value="RNase III domain-like"/>
    <property type="match status" value="1"/>
</dbReference>
<keyword evidence="14 15" id="KW-0694">RNA-binding</keyword>
<keyword evidence="12 15" id="KW-0378">Hydrolase</keyword>
<dbReference type="SUPFAM" id="SSF54768">
    <property type="entry name" value="dsRNA-binding domain-like"/>
    <property type="match status" value="1"/>
</dbReference>
<feature type="domain" description="RNase III" evidence="18">
    <location>
        <begin position="50"/>
        <end position="177"/>
    </location>
</feature>
<name>F5YR47_TREPZ</name>
<keyword evidence="5 15" id="KW-0963">Cytoplasm</keyword>
<feature type="binding site" evidence="15">
    <location>
        <position position="163"/>
    </location>
    <ligand>
        <name>Mg(2+)</name>
        <dbReference type="ChEBI" id="CHEBI:18420"/>
    </ligand>
</feature>
<dbReference type="PANTHER" id="PTHR11207">
    <property type="entry name" value="RIBONUCLEASE III"/>
    <property type="match status" value="1"/>
</dbReference>
<keyword evidence="6 15" id="KW-0698">rRNA processing</keyword>
<keyword evidence="8 15" id="KW-0819">tRNA processing</keyword>
<keyword evidence="13 15" id="KW-0460">Magnesium</keyword>
<dbReference type="GO" id="GO:0006364">
    <property type="term" value="P:rRNA processing"/>
    <property type="evidence" value="ECO:0007669"/>
    <property type="project" value="UniProtKB-UniRule"/>
</dbReference>
<comment type="subunit">
    <text evidence="4 15">Homodimer.</text>
</comment>
<feature type="region of interest" description="Disordered" evidence="16">
    <location>
        <begin position="1"/>
        <end position="32"/>
    </location>
</feature>
<dbReference type="PROSITE" id="PS50137">
    <property type="entry name" value="DS_RBD"/>
    <property type="match status" value="1"/>
</dbReference>
<evidence type="ECO:0000256" key="8">
    <source>
        <dbReference type="ARBA" id="ARBA00022694"/>
    </source>
</evidence>
<dbReference type="eggNOG" id="COG0571">
    <property type="taxonomic scope" value="Bacteria"/>
</dbReference>
<evidence type="ECO:0000256" key="10">
    <source>
        <dbReference type="ARBA" id="ARBA00022723"/>
    </source>
</evidence>
<evidence type="ECO:0000256" key="12">
    <source>
        <dbReference type="ARBA" id="ARBA00022801"/>
    </source>
</evidence>
<dbReference type="GO" id="GO:0006397">
    <property type="term" value="P:mRNA processing"/>
    <property type="evidence" value="ECO:0007669"/>
    <property type="project" value="UniProtKB-UniRule"/>
</dbReference>
<dbReference type="Gene3D" id="3.30.160.20">
    <property type="match status" value="1"/>
</dbReference>
<dbReference type="InterPro" id="IPR000999">
    <property type="entry name" value="RNase_III_dom"/>
</dbReference>
<comment type="subcellular location">
    <subcellularLocation>
        <location evidence="2 15">Cytoplasm</location>
    </subcellularLocation>
</comment>
<evidence type="ECO:0000256" key="1">
    <source>
        <dbReference type="ARBA" id="ARBA00000109"/>
    </source>
</evidence>
<keyword evidence="9 15" id="KW-0540">Nuclease</keyword>
<keyword evidence="7 15" id="KW-0507">mRNA processing</keyword>
<dbReference type="GO" id="GO:0004525">
    <property type="term" value="F:ribonuclease III activity"/>
    <property type="evidence" value="ECO:0007669"/>
    <property type="project" value="UniProtKB-UniRule"/>
</dbReference>
<dbReference type="NCBIfam" id="TIGR02191">
    <property type="entry name" value="RNaseIII"/>
    <property type="match status" value="1"/>
</dbReference>
<organism evidence="19 20">
    <name type="scientific">Treponema primitia (strain ATCC BAA-887 / DSM 12427 / ZAS-2)</name>
    <dbReference type="NCBI Taxonomy" id="545694"/>
    <lineage>
        <taxon>Bacteria</taxon>
        <taxon>Pseudomonadati</taxon>
        <taxon>Spirochaetota</taxon>
        <taxon>Spirochaetia</taxon>
        <taxon>Spirochaetales</taxon>
        <taxon>Treponemataceae</taxon>
        <taxon>Treponema</taxon>
    </lineage>
</organism>
<gene>
    <name evidence="15 19" type="primary">rnc</name>
    <name evidence="19" type="ordered locus">TREPR_2689</name>
</gene>
<dbReference type="GO" id="GO:0003725">
    <property type="term" value="F:double-stranded RNA binding"/>
    <property type="evidence" value="ECO:0007669"/>
    <property type="project" value="TreeGrafter"/>
</dbReference>
<dbReference type="AlphaFoldDB" id="F5YR47"/>
<dbReference type="Pfam" id="PF14622">
    <property type="entry name" value="Ribonucleas_3_3"/>
    <property type="match status" value="1"/>
</dbReference>
<feature type="domain" description="DRBM" evidence="17">
    <location>
        <begin position="204"/>
        <end position="273"/>
    </location>
</feature>
<sequence length="283" mass="31134">MPTISSNPSKNKSGGSEKPDSSSETSPGKRGISLEVPAFPELSSARKKELAAFLKAVGIRFKSFELLNLSFIHRSMTNESGYRCNNERLEFLGDSILGAATATLLYQGLADRSEGDLAKIKSVVVSEDILAGVARELQLDGLLILGHGEELSGGRTKNAILADALEALIGALYLDSGYKAAFNFIRHRMGPEITRVLDNRHYRDYKSLLQELTQGLYRNYPVYRVLKRSGPEHDRFFWIEVSVEGKTFGPGMGRNKKAAEQEAARIAYEEIGDTKTPADSSKD</sequence>
<dbReference type="STRING" id="545694.TREPR_2689"/>
<dbReference type="InterPro" id="IPR036389">
    <property type="entry name" value="RNase_III_sf"/>
</dbReference>
<dbReference type="EMBL" id="CP001843">
    <property type="protein sequence ID" value="AEF86768.1"/>
    <property type="molecule type" value="Genomic_DNA"/>
</dbReference>
<evidence type="ECO:0000313" key="19">
    <source>
        <dbReference type="EMBL" id="AEF86768.1"/>
    </source>
</evidence>